<evidence type="ECO:0000313" key="2">
    <source>
        <dbReference type="EMBL" id="MPC60230.1"/>
    </source>
</evidence>
<proteinExistence type="predicted"/>
<gene>
    <name evidence="2" type="ORF">E2C01_054269</name>
</gene>
<evidence type="ECO:0000256" key="1">
    <source>
        <dbReference type="SAM" id="MobiDB-lite"/>
    </source>
</evidence>
<accession>A0A5B7GIV8</accession>
<feature type="region of interest" description="Disordered" evidence="1">
    <location>
        <begin position="27"/>
        <end position="48"/>
    </location>
</feature>
<reference evidence="2 3" key="1">
    <citation type="submission" date="2019-05" db="EMBL/GenBank/DDBJ databases">
        <title>Another draft genome of Portunus trituberculatus and its Hox gene families provides insights of decapod evolution.</title>
        <authorList>
            <person name="Jeong J.-H."/>
            <person name="Song I."/>
            <person name="Kim S."/>
            <person name="Choi T."/>
            <person name="Kim D."/>
            <person name="Ryu S."/>
            <person name="Kim W."/>
        </authorList>
    </citation>
    <scope>NUCLEOTIDE SEQUENCE [LARGE SCALE GENOMIC DNA]</scope>
    <source>
        <tissue evidence="2">Muscle</tissue>
    </source>
</reference>
<dbReference type="Proteomes" id="UP000324222">
    <property type="component" value="Unassembled WGS sequence"/>
</dbReference>
<comment type="caution">
    <text evidence="2">The sequence shown here is derived from an EMBL/GenBank/DDBJ whole genome shotgun (WGS) entry which is preliminary data.</text>
</comment>
<organism evidence="2 3">
    <name type="scientific">Portunus trituberculatus</name>
    <name type="common">Swimming crab</name>
    <name type="synonym">Neptunus trituberculatus</name>
    <dbReference type="NCBI Taxonomy" id="210409"/>
    <lineage>
        <taxon>Eukaryota</taxon>
        <taxon>Metazoa</taxon>
        <taxon>Ecdysozoa</taxon>
        <taxon>Arthropoda</taxon>
        <taxon>Crustacea</taxon>
        <taxon>Multicrustacea</taxon>
        <taxon>Malacostraca</taxon>
        <taxon>Eumalacostraca</taxon>
        <taxon>Eucarida</taxon>
        <taxon>Decapoda</taxon>
        <taxon>Pleocyemata</taxon>
        <taxon>Brachyura</taxon>
        <taxon>Eubrachyura</taxon>
        <taxon>Portunoidea</taxon>
        <taxon>Portunidae</taxon>
        <taxon>Portuninae</taxon>
        <taxon>Portunus</taxon>
    </lineage>
</organism>
<name>A0A5B7GIV8_PORTR</name>
<keyword evidence="3" id="KW-1185">Reference proteome</keyword>
<sequence>MFSGGYTLEKSHLTSSFDVHSVLQSVAADSKPRDAPPRPSSSSSSSFKQCVEGQGRRCGAEVSC</sequence>
<evidence type="ECO:0000313" key="3">
    <source>
        <dbReference type="Proteomes" id="UP000324222"/>
    </source>
</evidence>
<protein>
    <submittedName>
        <fullName evidence="2">Uncharacterized protein</fullName>
    </submittedName>
</protein>
<dbReference type="AlphaFoldDB" id="A0A5B7GIV8"/>
<dbReference type="EMBL" id="VSRR010017311">
    <property type="protein sequence ID" value="MPC60230.1"/>
    <property type="molecule type" value="Genomic_DNA"/>
</dbReference>